<dbReference type="EMBL" id="BNAU01000009">
    <property type="protein sequence ID" value="GHF21653.1"/>
    <property type="molecule type" value="Genomic_DNA"/>
</dbReference>
<dbReference type="Proteomes" id="UP000605897">
    <property type="component" value="Unassembled WGS sequence"/>
</dbReference>
<keyword evidence="2" id="KW-1185">Reference proteome</keyword>
<sequence length="48" mass="5016">MLAVQTVVFAIGAFIGLKPVTSLAVEVRTTASVPSSQDVWVRGDVVPC</sequence>
<gene>
    <name evidence="1" type="ORF">GCM10017786_64660</name>
</gene>
<proteinExistence type="predicted"/>
<evidence type="ECO:0000313" key="2">
    <source>
        <dbReference type="Proteomes" id="UP000605897"/>
    </source>
</evidence>
<evidence type="ECO:0000313" key="1">
    <source>
        <dbReference type="EMBL" id="GHF21653.1"/>
    </source>
</evidence>
<protein>
    <submittedName>
        <fullName evidence="1">Uncharacterized protein</fullName>
    </submittedName>
</protein>
<organism evidence="1 2">
    <name type="scientific">Amycolatopsis deserti</name>
    <dbReference type="NCBI Taxonomy" id="185696"/>
    <lineage>
        <taxon>Bacteria</taxon>
        <taxon>Bacillati</taxon>
        <taxon>Actinomycetota</taxon>
        <taxon>Actinomycetes</taxon>
        <taxon>Pseudonocardiales</taxon>
        <taxon>Pseudonocardiaceae</taxon>
        <taxon>Amycolatopsis</taxon>
    </lineage>
</organism>
<accession>A0ABQ3JG01</accession>
<name>A0ABQ3JG01_9PSEU</name>
<comment type="caution">
    <text evidence="1">The sequence shown here is derived from an EMBL/GenBank/DDBJ whole genome shotgun (WGS) entry which is preliminary data.</text>
</comment>
<reference evidence="2" key="1">
    <citation type="journal article" date="2019" name="Int. J. Syst. Evol. Microbiol.">
        <title>The Global Catalogue of Microorganisms (GCM) 10K type strain sequencing project: providing services to taxonomists for standard genome sequencing and annotation.</title>
        <authorList>
            <consortium name="The Broad Institute Genomics Platform"/>
            <consortium name="The Broad Institute Genome Sequencing Center for Infectious Disease"/>
            <person name="Wu L."/>
            <person name="Ma J."/>
        </authorList>
    </citation>
    <scope>NUCLEOTIDE SEQUENCE [LARGE SCALE GENOMIC DNA]</scope>
    <source>
        <strain evidence="2">CGMCC 4.7677</strain>
    </source>
</reference>